<dbReference type="InterPro" id="IPR016064">
    <property type="entry name" value="NAD/diacylglycerol_kinase_sf"/>
</dbReference>
<comment type="similarity">
    <text evidence="6">Belongs to the NAD kinase family.</text>
</comment>
<dbReference type="GO" id="GO:0006741">
    <property type="term" value="P:NADP+ biosynthetic process"/>
    <property type="evidence" value="ECO:0007669"/>
    <property type="project" value="UniProtKB-UniRule"/>
</dbReference>
<dbReference type="PATRIC" id="fig|270498.16.peg.1322"/>
<evidence type="ECO:0000256" key="2">
    <source>
        <dbReference type="ARBA" id="ARBA00022777"/>
    </source>
</evidence>
<evidence type="ECO:0000256" key="6">
    <source>
        <dbReference type="HAMAP-Rule" id="MF_00361"/>
    </source>
</evidence>
<keyword evidence="8" id="KW-1185">Reference proteome</keyword>
<keyword evidence="1 6" id="KW-0808">Transferase</keyword>
<dbReference type="Gene3D" id="2.60.200.30">
    <property type="entry name" value="Probable inorganic polyphosphate/atp-NAD kinase, domain 2"/>
    <property type="match status" value="1"/>
</dbReference>
<evidence type="ECO:0000256" key="5">
    <source>
        <dbReference type="ARBA" id="ARBA00047925"/>
    </source>
</evidence>
<proteinExistence type="inferred from homology"/>
<dbReference type="GO" id="GO:0003951">
    <property type="term" value="F:NAD+ kinase activity"/>
    <property type="evidence" value="ECO:0007669"/>
    <property type="project" value="UniProtKB-UniRule"/>
</dbReference>
<dbReference type="SUPFAM" id="SSF111331">
    <property type="entry name" value="NAD kinase/diacylglycerol kinase-like"/>
    <property type="match status" value="1"/>
</dbReference>
<feature type="active site" description="Proton acceptor" evidence="6">
    <location>
        <position position="63"/>
    </location>
</feature>
<dbReference type="HAMAP" id="MF_00361">
    <property type="entry name" value="NAD_kinase"/>
    <property type="match status" value="1"/>
</dbReference>
<dbReference type="InterPro" id="IPR002504">
    <property type="entry name" value="NADK"/>
</dbReference>
<feature type="binding site" evidence="6">
    <location>
        <position position="164"/>
    </location>
    <ligand>
        <name>NAD(+)</name>
        <dbReference type="ChEBI" id="CHEBI:57540"/>
    </ligand>
</feature>
<gene>
    <name evidence="6" type="primary">nadK</name>
    <name evidence="7" type="ORF">CHK_2577</name>
</gene>
<feature type="binding site" evidence="6">
    <location>
        <begin position="63"/>
        <end position="64"/>
    </location>
    <ligand>
        <name>NAD(+)</name>
        <dbReference type="ChEBI" id="CHEBI:57540"/>
    </ligand>
</feature>
<feature type="binding site" evidence="6">
    <location>
        <begin position="175"/>
        <end position="180"/>
    </location>
    <ligand>
        <name>NAD(+)</name>
        <dbReference type="ChEBI" id="CHEBI:57540"/>
    </ligand>
</feature>
<sequence length="280" mass="31232">MLKFGLYTNADKDPDLLATKEVIRIFEEEGCEICYDDETAGLLDISEYTDASEADVLFILGGDGTILRAARKYVSFGTALVGINIGHLGFMSEINLPDVRMMIRCIKAGDYVFDERMMMQAKITGKDRSFIALNDFIITKENRTRMVRVDLYVNGNLAELYNGDGLVIASPTGSTAYSLSAGGPIIAPNVNCFLITPLCSHSLYARSIVTRYSDTIMVKPHEGESDVTLSADGQETYFLTDQDEVTIQKSQLKARFLRITNDHFFPQLKDKLAQWSITKK</sequence>
<comment type="catalytic activity">
    <reaction evidence="5 6">
        <text>NAD(+) + ATP = ADP + NADP(+) + H(+)</text>
        <dbReference type="Rhea" id="RHEA:18629"/>
        <dbReference type="ChEBI" id="CHEBI:15378"/>
        <dbReference type="ChEBI" id="CHEBI:30616"/>
        <dbReference type="ChEBI" id="CHEBI:57540"/>
        <dbReference type="ChEBI" id="CHEBI:58349"/>
        <dbReference type="ChEBI" id="CHEBI:456216"/>
        <dbReference type="EC" id="2.7.1.23"/>
    </reaction>
</comment>
<feature type="binding site" evidence="6">
    <location>
        <position position="68"/>
    </location>
    <ligand>
        <name>NAD(+)</name>
        <dbReference type="ChEBI" id="CHEBI:57540"/>
    </ligand>
</feature>
<dbReference type="Gene3D" id="3.40.50.10330">
    <property type="entry name" value="Probable inorganic polyphosphate/atp-NAD kinase, domain 1"/>
    <property type="match status" value="1"/>
</dbReference>
<evidence type="ECO:0000256" key="1">
    <source>
        <dbReference type="ARBA" id="ARBA00022679"/>
    </source>
</evidence>
<comment type="caution">
    <text evidence="7">The sequence shown here is derived from an EMBL/GenBank/DDBJ whole genome shotgun (WGS) entry which is preliminary data.</text>
</comment>
<dbReference type="GO" id="GO:0046872">
    <property type="term" value="F:metal ion binding"/>
    <property type="evidence" value="ECO:0007669"/>
    <property type="project" value="UniProtKB-UniRule"/>
</dbReference>
<dbReference type="OrthoDB" id="9774737at2"/>
<evidence type="ECO:0000313" key="8">
    <source>
        <dbReference type="Proteomes" id="UP000034076"/>
    </source>
</evidence>
<dbReference type="GO" id="GO:0005737">
    <property type="term" value="C:cytoplasm"/>
    <property type="evidence" value="ECO:0007669"/>
    <property type="project" value="UniProtKB-SubCell"/>
</dbReference>
<organism evidence="7 8">
    <name type="scientific">Christensenella hongkongensis</name>
    <dbReference type="NCBI Taxonomy" id="270498"/>
    <lineage>
        <taxon>Bacteria</taxon>
        <taxon>Bacillati</taxon>
        <taxon>Bacillota</taxon>
        <taxon>Clostridia</taxon>
        <taxon>Christensenellales</taxon>
        <taxon>Christensenellaceae</taxon>
        <taxon>Christensenella</taxon>
    </lineage>
</organism>
<accession>A0A0M2NG68</accession>
<dbReference type="GO" id="GO:0051287">
    <property type="term" value="F:NAD binding"/>
    <property type="evidence" value="ECO:0007669"/>
    <property type="project" value="UniProtKB-ARBA"/>
</dbReference>
<keyword evidence="4 6" id="KW-0520">NAD</keyword>
<evidence type="ECO:0000256" key="4">
    <source>
        <dbReference type="ARBA" id="ARBA00023027"/>
    </source>
</evidence>
<feature type="binding site" evidence="6">
    <location>
        <position position="234"/>
    </location>
    <ligand>
        <name>NAD(+)</name>
        <dbReference type="ChEBI" id="CHEBI:57540"/>
    </ligand>
</feature>
<dbReference type="PANTHER" id="PTHR20275">
    <property type="entry name" value="NAD KINASE"/>
    <property type="match status" value="1"/>
</dbReference>
<comment type="subcellular location">
    <subcellularLocation>
        <location evidence="6">Cytoplasm</location>
    </subcellularLocation>
</comment>
<reference evidence="7 8" key="1">
    <citation type="submission" date="2015-04" db="EMBL/GenBank/DDBJ databases">
        <title>Draft genome sequence of bacteremic isolate Catabacter hongkongensis type strain HKU16T.</title>
        <authorList>
            <person name="Lau S.K."/>
            <person name="Teng J.L."/>
            <person name="Huang Y."/>
            <person name="Curreem S.O."/>
            <person name="Tsui S.K."/>
            <person name="Woo P.C."/>
        </authorList>
    </citation>
    <scope>NUCLEOTIDE SEQUENCE [LARGE SCALE GENOMIC DNA]</scope>
    <source>
        <strain evidence="7 8">HKU16</strain>
    </source>
</reference>
<dbReference type="AlphaFoldDB" id="A0A0M2NG68"/>
<dbReference type="Pfam" id="PF20143">
    <property type="entry name" value="NAD_kinase_C"/>
    <property type="match status" value="1"/>
</dbReference>
<dbReference type="RefSeq" id="WP_046444389.1">
    <property type="nucleotide sequence ID" value="NZ_CAUERS010000039.1"/>
</dbReference>
<keyword evidence="2 6" id="KW-0418">Kinase</keyword>
<comment type="cofactor">
    <cofactor evidence="6">
        <name>a divalent metal cation</name>
        <dbReference type="ChEBI" id="CHEBI:60240"/>
    </cofactor>
</comment>
<keyword evidence="6" id="KW-0547">Nucleotide-binding</keyword>
<name>A0A0M2NG68_9FIRM</name>
<dbReference type="InterPro" id="IPR017437">
    <property type="entry name" value="ATP-NAD_kinase_PpnK-typ_C"/>
</dbReference>
<keyword evidence="3 6" id="KW-0521">NADP</keyword>
<evidence type="ECO:0000313" key="7">
    <source>
        <dbReference type="EMBL" id="KKI49961.1"/>
    </source>
</evidence>
<dbReference type="Pfam" id="PF01513">
    <property type="entry name" value="NAD_kinase"/>
    <property type="match status" value="1"/>
</dbReference>
<keyword evidence="6" id="KW-0963">Cytoplasm</keyword>
<dbReference type="GO" id="GO:0005524">
    <property type="term" value="F:ATP binding"/>
    <property type="evidence" value="ECO:0007669"/>
    <property type="project" value="UniProtKB-KW"/>
</dbReference>
<comment type="caution">
    <text evidence="6">Lacks conserved residue(s) required for the propagation of feature annotation.</text>
</comment>
<dbReference type="GO" id="GO:0019674">
    <property type="term" value="P:NAD+ metabolic process"/>
    <property type="evidence" value="ECO:0007669"/>
    <property type="project" value="InterPro"/>
</dbReference>
<dbReference type="EMBL" id="LAYJ01000115">
    <property type="protein sequence ID" value="KKI49961.1"/>
    <property type="molecule type" value="Genomic_DNA"/>
</dbReference>
<feature type="binding site" evidence="6">
    <location>
        <begin position="134"/>
        <end position="135"/>
    </location>
    <ligand>
        <name>NAD(+)</name>
        <dbReference type="ChEBI" id="CHEBI:57540"/>
    </ligand>
</feature>
<dbReference type="EC" id="2.7.1.23" evidence="6"/>
<comment type="function">
    <text evidence="6">Involved in the regulation of the intracellular balance of NAD and NADP, and is a key enzyme in the biosynthesis of NADP. Catalyzes specifically the phosphorylation on 2'-hydroxyl of the adenosine moiety of NAD to yield NADP.</text>
</comment>
<protein>
    <recommendedName>
        <fullName evidence="6">NAD kinase</fullName>
        <ecNumber evidence="6">2.7.1.23</ecNumber>
    </recommendedName>
    <alternativeName>
        <fullName evidence="6">ATP-dependent NAD kinase</fullName>
    </alternativeName>
</protein>
<dbReference type="Proteomes" id="UP000034076">
    <property type="component" value="Unassembled WGS sequence"/>
</dbReference>
<feature type="binding site" evidence="6">
    <location>
        <position position="145"/>
    </location>
    <ligand>
        <name>NAD(+)</name>
        <dbReference type="ChEBI" id="CHEBI:57540"/>
    </ligand>
</feature>
<dbReference type="InterPro" id="IPR017438">
    <property type="entry name" value="ATP-NAD_kinase_N"/>
</dbReference>
<keyword evidence="6" id="KW-0067">ATP-binding</keyword>
<evidence type="ECO:0000256" key="3">
    <source>
        <dbReference type="ARBA" id="ARBA00022857"/>
    </source>
</evidence>
<dbReference type="PANTHER" id="PTHR20275:SF0">
    <property type="entry name" value="NAD KINASE"/>
    <property type="match status" value="1"/>
</dbReference>
<dbReference type="STRING" id="270498.CHK_2577"/>